<keyword evidence="1" id="KW-1133">Transmembrane helix</keyword>
<reference evidence="2 3" key="1">
    <citation type="submission" date="2013-09" db="EMBL/GenBank/DDBJ databases">
        <title>Corchorus capsularis genome sequencing.</title>
        <authorList>
            <person name="Alam M."/>
            <person name="Haque M.S."/>
            <person name="Islam M.S."/>
            <person name="Emdad E.M."/>
            <person name="Islam M.M."/>
            <person name="Ahmed B."/>
            <person name="Halim A."/>
            <person name="Hossen Q.M.M."/>
            <person name="Hossain M.Z."/>
            <person name="Ahmed R."/>
            <person name="Khan M.M."/>
            <person name="Islam R."/>
            <person name="Rashid M.M."/>
            <person name="Khan S.A."/>
            <person name="Rahman M.S."/>
            <person name="Alam M."/>
        </authorList>
    </citation>
    <scope>NUCLEOTIDE SEQUENCE [LARGE SCALE GENOMIC DNA]</scope>
    <source>
        <strain evidence="3">cv. CVL-1</strain>
        <tissue evidence="2">Whole seedling</tissue>
    </source>
</reference>
<organism evidence="2 3">
    <name type="scientific">Corchorus capsularis</name>
    <name type="common">Jute</name>
    <dbReference type="NCBI Taxonomy" id="210143"/>
    <lineage>
        <taxon>Eukaryota</taxon>
        <taxon>Viridiplantae</taxon>
        <taxon>Streptophyta</taxon>
        <taxon>Embryophyta</taxon>
        <taxon>Tracheophyta</taxon>
        <taxon>Spermatophyta</taxon>
        <taxon>Magnoliopsida</taxon>
        <taxon>eudicotyledons</taxon>
        <taxon>Gunneridae</taxon>
        <taxon>Pentapetalae</taxon>
        <taxon>rosids</taxon>
        <taxon>malvids</taxon>
        <taxon>Malvales</taxon>
        <taxon>Malvaceae</taxon>
        <taxon>Grewioideae</taxon>
        <taxon>Apeibeae</taxon>
        <taxon>Corchorus</taxon>
    </lineage>
</organism>
<dbReference type="EMBL" id="AWWV01012023">
    <property type="protein sequence ID" value="OMO69399.1"/>
    <property type="molecule type" value="Genomic_DNA"/>
</dbReference>
<keyword evidence="1" id="KW-0812">Transmembrane</keyword>
<dbReference type="GO" id="GO:0005506">
    <property type="term" value="F:iron ion binding"/>
    <property type="evidence" value="ECO:0007669"/>
    <property type="project" value="InterPro"/>
</dbReference>
<keyword evidence="3" id="KW-1185">Reference proteome</keyword>
<protein>
    <submittedName>
        <fullName evidence="2">Cytochrome P450</fullName>
    </submittedName>
</protein>
<evidence type="ECO:0000256" key="1">
    <source>
        <dbReference type="SAM" id="Phobius"/>
    </source>
</evidence>
<dbReference type="STRING" id="210143.A0A1R3HGA8"/>
<comment type="caution">
    <text evidence="2">The sequence shown here is derived from an EMBL/GenBank/DDBJ whole genome shotgun (WGS) entry which is preliminary data.</text>
</comment>
<sequence length="327" mass="36839">MSKIRAYGIWPWLWEIDIITLCKANFAFLVTLSAILLLWFMLTIKKSTKARKSPLPPGPRGLPLVGYLPFLGTNLVEVLPELAKVYGPIYKLWLGQKLCVIISSPSLVKEVVREKDTIFGNHDATIAAKMSSYGGNDIAFTPYGHEWRKLRKVFAHDMVGHASLERTRNLRRKQVTKIIREVYRNAGKPTDFGELAFTFSINTMISMLWGGKVEGAEVVANKEAEFREVFANLTRLLGSPNVSDVFPWLARFDIQGIGKQIKEIAAWFEEFLNALIDARNNSFDAVKEEEDGNGGEKDFLQILLELIGKEDNASSITMDQLKAILMV</sequence>
<accession>A0A1R3HGA8</accession>
<dbReference type="GO" id="GO:0004497">
    <property type="term" value="F:monooxygenase activity"/>
    <property type="evidence" value="ECO:0007669"/>
    <property type="project" value="InterPro"/>
</dbReference>
<evidence type="ECO:0000313" key="3">
    <source>
        <dbReference type="Proteomes" id="UP000188268"/>
    </source>
</evidence>
<dbReference type="InterPro" id="IPR036396">
    <property type="entry name" value="Cyt_P450_sf"/>
</dbReference>
<name>A0A1R3HGA8_COCAP</name>
<dbReference type="InterPro" id="IPR001128">
    <property type="entry name" value="Cyt_P450"/>
</dbReference>
<dbReference type="PANTHER" id="PTHR47951">
    <property type="entry name" value="OS08G0547900 PROTEIN"/>
    <property type="match status" value="1"/>
</dbReference>
<dbReference type="Proteomes" id="UP000188268">
    <property type="component" value="Unassembled WGS sequence"/>
</dbReference>
<dbReference type="AlphaFoldDB" id="A0A1R3HGA8"/>
<dbReference type="GO" id="GO:0016705">
    <property type="term" value="F:oxidoreductase activity, acting on paired donors, with incorporation or reduction of molecular oxygen"/>
    <property type="evidence" value="ECO:0007669"/>
    <property type="project" value="InterPro"/>
</dbReference>
<dbReference type="SUPFAM" id="SSF48264">
    <property type="entry name" value="Cytochrome P450"/>
    <property type="match status" value="1"/>
</dbReference>
<dbReference type="OrthoDB" id="2789670at2759"/>
<dbReference type="OMA" id="INTMISM"/>
<proteinExistence type="predicted"/>
<dbReference type="Gramene" id="OMO69399">
    <property type="protein sequence ID" value="OMO69399"/>
    <property type="gene ID" value="CCACVL1_19526"/>
</dbReference>
<dbReference type="GO" id="GO:0020037">
    <property type="term" value="F:heme binding"/>
    <property type="evidence" value="ECO:0007669"/>
    <property type="project" value="InterPro"/>
</dbReference>
<keyword evidence="1" id="KW-0472">Membrane</keyword>
<dbReference type="Gene3D" id="1.10.630.10">
    <property type="entry name" value="Cytochrome P450"/>
    <property type="match status" value="1"/>
</dbReference>
<evidence type="ECO:0000313" key="2">
    <source>
        <dbReference type="EMBL" id="OMO69399.1"/>
    </source>
</evidence>
<gene>
    <name evidence="2" type="ORF">CCACVL1_19526</name>
</gene>
<dbReference type="PANTHER" id="PTHR47951:SF7">
    <property type="entry name" value="FLAVONOID 3',5'-HYDROXYLASE-LIKE ISOFORM X1"/>
    <property type="match status" value="1"/>
</dbReference>
<feature type="transmembrane region" description="Helical" evidence="1">
    <location>
        <begin position="18"/>
        <end position="42"/>
    </location>
</feature>
<dbReference type="Pfam" id="PF00067">
    <property type="entry name" value="p450"/>
    <property type="match status" value="1"/>
</dbReference>